<accession>A0ABT8BLN4</accession>
<comment type="caution">
    <text evidence="2">The sequence shown here is derived from an EMBL/GenBank/DDBJ whole genome shotgun (WGS) entry which is preliminary data.</text>
</comment>
<feature type="transmembrane region" description="Helical" evidence="1">
    <location>
        <begin position="81"/>
        <end position="103"/>
    </location>
</feature>
<protein>
    <submittedName>
        <fullName evidence="2">Iron transporter</fullName>
    </submittedName>
</protein>
<keyword evidence="1" id="KW-0472">Membrane</keyword>
<organism evidence="2 3">
    <name type="scientific">Methylobacterium adhaesivum</name>
    <dbReference type="NCBI Taxonomy" id="333297"/>
    <lineage>
        <taxon>Bacteria</taxon>
        <taxon>Pseudomonadati</taxon>
        <taxon>Pseudomonadota</taxon>
        <taxon>Alphaproteobacteria</taxon>
        <taxon>Hyphomicrobiales</taxon>
        <taxon>Methylobacteriaceae</taxon>
        <taxon>Methylobacterium</taxon>
    </lineage>
</organism>
<sequence>MPDEAALRTAGLGWRWRALVAGRVALAAFGGYGVAALATAFLSLALPMARSEAVATATLLSFAIMVGAVIWVFSAHTLSRAALGLAVPSTLLAAGLWLALALVDTAPPA</sequence>
<keyword evidence="3" id="KW-1185">Reference proteome</keyword>
<keyword evidence="1" id="KW-1133">Transmembrane helix</keyword>
<proteinExistence type="predicted"/>
<name>A0ABT8BLN4_9HYPH</name>
<dbReference type="RefSeq" id="WP_238223440.1">
    <property type="nucleotide sequence ID" value="NZ_BPQD01000006.1"/>
</dbReference>
<keyword evidence="1" id="KW-0812">Transmembrane</keyword>
<feature type="transmembrane region" description="Helical" evidence="1">
    <location>
        <begin position="53"/>
        <end position="75"/>
    </location>
</feature>
<feature type="transmembrane region" description="Helical" evidence="1">
    <location>
        <begin position="20"/>
        <end position="46"/>
    </location>
</feature>
<evidence type="ECO:0000256" key="1">
    <source>
        <dbReference type="SAM" id="Phobius"/>
    </source>
</evidence>
<dbReference type="Proteomes" id="UP001224644">
    <property type="component" value="Unassembled WGS sequence"/>
</dbReference>
<evidence type="ECO:0000313" key="3">
    <source>
        <dbReference type="Proteomes" id="UP001224644"/>
    </source>
</evidence>
<reference evidence="3" key="1">
    <citation type="journal article" date="2019" name="Int. J. Syst. Evol. Microbiol.">
        <title>The Global Catalogue of Microorganisms (GCM) 10K type strain sequencing project: providing services to taxonomists for standard genome sequencing and annotation.</title>
        <authorList>
            <consortium name="The Broad Institute Genomics Platform"/>
            <consortium name="The Broad Institute Genome Sequencing Center for Infectious Disease"/>
            <person name="Wu L."/>
            <person name="Ma J."/>
        </authorList>
    </citation>
    <scope>NUCLEOTIDE SEQUENCE [LARGE SCALE GENOMIC DNA]</scope>
    <source>
        <strain evidence="3">CECT 7069</strain>
    </source>
</reference>
<dbReference type="EMBL" id="JAUFPX010000017">
    <property type="protein sequence ID" value="MDN3592615.1"/>
    <property type="molecule type" value="Genomic_DNA"/>
</dbReference>
<evidence type="ECO:0000313" key="2">
    <source>
        <dbReference type="EMBL" id="MDN3592615.1"/>
    </source>
</evidence>
<gene>
    <name evidence="2" type="ORF">QWZ12_18640</name>
</gene>